<evidence type="ECO:0000256" key="6">
    <source>
        <dbReference type="SAM" id="Phobius"/>
    </source>
</evidence>
<gene>
    <name evidence="9" type="ORF">ACA1_375820</name>
</gene>
<dbReference type="InterPro" id="IPR023298">
    <property type="entry name" value="ATPase_P-typ_TM_dom_sf"/>
</dbReference>
<accession>L8HG92</accession>
<feature type="domain" description="P-type ATPase N-terminal" evidence="8">
    <location>
        <begin position="40"/>
        <end position="106"/>
    </location>
</feature>
<dbReference type="OMA" id="ANTGINE"/>
<name>L8HG92_ACACF</name>
<dbReference type="SUPFAM" id="SSF81653">
    <property type="entry name" value="Calcium ATPase, transduction domain A"/>
    <property type="match status" value="1"/>
</dbReference>
<dbReference type="GO" id="GO:0140326">
    <property type="term" value="F:ATPase-coupled intramembrane lipid transporter activity"/>
    <property type="evidence" value="ECO:0007669"/>
    <property type="project" value="TreeGrafter"/>
</dbReference>
<sequence>MIEEDKIKKRLAKAPVFRKIKKKRDQVKHREGTREDYPPIHLNEPERNAKKENRFPSNVITTSKYTLWSFIPLVLWSQYRRATTIYFTLIFAITAIPAVSPITPWTGLLGLLFILVVSAVREGWEDVLRHRADKKVNDREYCFVKQSGALKNVKSRDLHVGDFVYVEANEAIPADMVLLLSSNEEGIAYMETSQLDGETNLKQRKVPPVTAGKTKEELTDLSGVLKCEKPNHILYSFKGTLEIEGEDAAPLDKQNLLLQNAYLRNVKWVVGLVAYAGPETKLSLNQREPPFKISSLDKRLNAYVLVIFLLDLAICVGLSVLSGFFEYKYATHNYYLTTDPSGYWMVALKRFASYFALLSFLIPLSLVVSLEVVKVIQSRFMEWDKELSTKDGRMTARTSTLTDELALVKYVFCDKTGTLTENVMKFKQCSIRGRLYEDAEEDHLQHALEDADKEEAEDVENFLRCLALCHSAIPDSKEQREREEANDAKADGDKNVGKNADKDEAALRAKNGDKGKDKNEGEDETKKQEKEKEKSEEKKLKKNRKMKKKRSKRDREEDEHDARDRDEDEGDEEDEKEEDEDAIDYKAS</sequence>
<dbReference type="Pfam" id="PF16209">
    <property type="entry name" value="PhoLip_ATPase_N"/>
    <property type="match status" value="1"/>
</dbReference>
<dbReference type="Proteomes" id="UP000011083">
    <property type="component" value="Unassembled WGS sequence"/>
</dbReference>
<dbReference type="InterPro" id="IPR008250">
    <property type="entry name" value="ATPase_P-typ_transduc_dom_A_sf"/>
</dbReference>
<dbReference type="GeneID" id="14925148"/>
<dbReference type="STRING" id="1257118.L8HG92"/>
<dbReference type="SUPFAM" id="SSF81665">
    <property type="entry name" value="Calcium ATPase, transmembrane domain M"/>
    <property type="match status" value="1"/>
</dbReference>
<feature type="transmembrane region" description="Helical" evidence="6">
    <location>
        <begin position="302"/>
        <end position="325"/>
    </location>
</feature>
<feature type="region of interest" description="Disordered" evidence="5">
    <location>
        <begin position="21"/>
        <end position="48"/>
    </location>
</feature>
<evidence type="ECO:0000256" key="3">
    <source>
        <dbReference type="ARBA" id="ARBA00022989"/>
    </source>
</evidence>
<organism evidence="9 10">
    <name type="scientific">Acanthamoeba castellanii (strain ATCC 30010 / Neff)</name>
    <dbReference type="NCBI Taxonomy" id="1257118"/>
    <lineage>
        <taxon>Eukaryota</taxon>
        <taxon>Amoebozoa</taxon>
        <taxon>Discosea</taxon>
        <taxon>Longamoebia</taxon>
        <taxon>Centramoebida</taxon>
        <taxon>Acanthamoebidae</taxon>
        <taxon>Acanthamoeba</taxon>
    </lineage>
</organism>
<feature type="region of interest" description="Disordered" evidence="5">
    <location>
        <begin position="475"/>
        <end position="588"/>
    </location>
</feature>
<feature type="compositionally biased region" description="Acidic residues" evidence="5">
    <location>
        <begin position="566"/>
        <end position="582"/>
    </location>
</feature>
<comment type="subcellular location">
    <subcellularLocation>
        <location evidence="1">Membrane</location>
    </subcellularLocation>
</comment>
<dbReference type="Gene3D" id="2.70.150.10">
    <property type="entry name" value="Calcium-transporting ATPase, cytoplasmic transduction domain A"/>
    <property type="match status" value="1"/>
</dbReference>
<dbReference type="GO" id="GO:0005886">
    <property type="term" value="C:plasma membrane"/>
    <property type="evidence" value="ECO:0007669"/>
    <property type="project" value="TreeGrafter"/>
</dbReference>
<dbReference type="PROSITE" id="PS00154">
    <property type="entry name" value="ATPASE_E1_E2"/>
    <property type="match status" value="1"/>
</dbReference>
<protein>
    <submittedName>
        <fullName evidence="9">Ptype ATPase</fullName>
    </submittedName>
</protein>
<dbReference type="PANTHER" id="PTHR24092">
    <property type="entry name" value="PROBABLE PHOSPHOLIPID-TRANSPORTING ATPASE"/>
    <property type="match status" value="1"/>
</dbReference>
<evidence type="ECO:0000259" key="8">
    <source>
        <dbReference type="Pfam" id="PF16209"/>
    </source>
</evidence>
<feature type="non-terminal residue" evidence="9">
    <location>
        <position position="588"/>
    </location>
</feature>
<feature type="transmembrane region" description="Helical" evidence="6">
    <location>
        <begin position="351"/>
        <end position="373"/>
    </location>
</feature>
<feature type="compositionally biased region" description="Basic and acidic residues" evidence="5">
    <location>
        <begin position="475"/>
        <end position="539"/>
    </location>
</feature>
<proteinExistence type="predicted"/>
<keyword evidence="3 6" id="KW-1133">Transmembrane helix</keyword>
<keyword evidence="2 6" id="KW-0812">Transmembrane</keyword>
<dbReference type="GO" id="GO:0000166">
    <property type="term" value="F:nucleotide binding"/>
    <property type="evidence" value="ECO:0007669"/>
    <property type="project" value="InterPro"/>
</dbReference>
<dbReference type="RefSeq" id="XP_004353673.1">
    <property type="nucleotide sequence ID" value="XM_004353621.1"/>
</dbReference>
<evidence type="ECO:0000256" key="2">
    <source>
        <dbReference type="ARBA" id="ARBA00022692"/>
    </source>
</evidence>
<reference evidence="9 10" key="1">
    <citation type="journal article" date="2013" name="Genome Biol.">
        <title>Genome of Acanthamoeba castellanii highlights extensive lateral gene transfer and early evolution of tyrosine kinase signaling.</title>
        <authorList>
            <person name="Clarke M."/>
            <person name="Lohan A.J."/>
            <person name="Liu B."/>
            <person name="Lagkouvardos I."/>
            <person name="Roy S."/>
            <person name="Zafar N."/>
            <person name="Bertelli C."/>
            <person name="Schilde C."/>
            <person name="Kianianmomeni A."/>
            <person name="Burglin T.R."/>
            <person name="Frech C."/>
            <person name="Turcotte B."/>
            <person name="Kopec K.O."/>
            <person name="Synnott J.M."/>
            <person name="Choo C."/>
            <person name="Paponov I."/>
            <person name="Finkler A."/>
            <person name="Soon Heng Tan C."/>
            <person name="Hutchins A.P."/>
            <person name="Weinmeier T."/>
            <person name="Rattei T."/>
            <person name="Chu J.S."/>
            <person name="Gimenez G."/>
            <person name="Irimia M."/>
            <person name="Rigden D.J."/>
            <person name="Fitzpatrick D.A."/>
            <person name="Lorenzo-Morales J."/>
            <person name="Bateman A."/>
            <person name="Chiu C.H."/>
            <person name="Tang P."/>
            <person name="Hegemann P."/>
            <person name="Fromm H."/>
            <person name="Raoult D."/>
            <person name="Greub G."/>
            <person name="Miranda-Saavedra D."/>
            <person name="Chen N."/>
            <person name="Nash P."/>
            <person name="Ginger M.L."/>
            <person name="Horn M."/>
            <person name="Schaap P."/>
            <person name="Caler L."/>
            <person name="Loftus B."/>
        </authorList>
    </citation>
    <scope>NUCLEOTIDE SEQUENCE [LARGE SCALE GENOMIC DNA]</scope>
    <source>
        <strain evidence="9 10">Neff</strain>
    </source>
</reference>
<dbReference type="InterPro" id="IPR059000">
    <property type="entry name" value="ATPase_P-type_domA"/>
</dbReference>
<dbReference type="InterPro" id="IPR023299">
    <property type="entry name" value="ATPase_P-typ_cyto_dom_N"/>
</dbReference>
<dbReference type="Gene3D" id="3.40.1110.10">
    <property type="entry name" value="Calcium-transporting ATPase, cytoplasmic domain N"/>
    <property type="match status" value="1"/>
</dbReference>
<evidence type="ECO:0000256" key="5">
    <source>
        <dbReference type="SAM" id="MobiDB-lite"/>
    </source>
</evidence>
<evidence type="ECO:0000259" key="7">
    <source>
        <dbReference type="Pfam" id="PF00122"/>
    </source>
</evidence>
<dbReference type="Pfam" id="PF00122">
    <property type="entry name" value="E1-E2_ATPase"/>
    <property type="match status" value="1"/>
</dbReference>
<dbReference type="EMBL" id="KB007836">
    <property type="protein sequence ID" value="ELR24145.1"/>
    <property type="molecule type" value="Genomic_DNA"/>
</dbReference>
<dbReference type="VEuPathDB" id="AmoebaDB:ACA1_375820"/>
<dbReference type="InterPro" id="IPR032631">
    <property type="entry name" value="P-type_ATPase_N"/>
</dbReference>
<dbReference type="KEGG" id="acan:ACA1_375820"/>
<dbReference type="AlphaFoldDB" id="L8HG92"/>
<dbReference type="GO" id="GO:0045332">
    <property type="term" value="P:phospholipid translocation"/>
    <property type="evidence" value="ECO:0007669"/>
    <property type="project" value="TreeGrafter"/>
</dbReference>
<feature type="domain" description="P-type ATPase A" evidence="7">
    <location>
        <begin position="144"/>
        <end position="202"/>
    </location>
</feature>
<evidence type="ECO:0000313" key="9">
    <source>
        <dbReference type="EMBL" id="ELR24145.1"/>
    </source>
</evidence>
<feature type="transmembrane region" description="Helical" evidence="6">
    <location>
        <begin position="82"/>
        <end position="99"/>
    </location>
</feature>
<feature type="compositionally biased region" description="Basic and acidic residues" evidence="5">
    <location>
        <begin position="28"/>
        <end position="48"/>
    </location>
</feature>
<keyword evidence="10" id="KW-1185">Reference proteome</keyword>
<evidence type="ECO:0000256" key="4">
    <source>
        <dbReference type="ARBA" id="ARBA00023136"/>
    </source>
</evidence>
<feature type="compositionally biased region" description="Basic residues" evidence="5">
    <location>
        <begin position="540"/>
        <end position="552"/>
    </location>
</feature>
<keyword evidence="4 6" id="KW-0472">Membrane</keyword>
<evidence type="ECO:0000313" key="10">
    <source>
        <dbReference type="Proteomes" id="UP000011083"/>
    </source>
</evidence>
<dbReference type="InterPro" id="IPR018303">
    <property type="entry name" value="ATPase_P-typ_P_site"/>
</dbReference>
<evidence type="ECO:0000256" key="1">
    <source>
        <dbReference type="ARBA" id="ARBA00004370"/>
    </source>
</evidence>
<dbReference type="OrthoDB" id="377733at2759"/>